<dbReference type="GO" id="GO:0005507">
    <property type="term" value="F:copper ion binding"/>
    <property type="evidence" value="ECO:0007669"/>
    <property type="project" value="TreeGrafter"/>
</dbReference>
<name>A0A0F8YC75_9ZZZZ</name>
<dbReference type="Gene3D" id="3.30.70.120">
    <property type="match status" value="1"/>
</dbReference>
<evidence type="ECO:0000256" key="1">
    <source>
        <dbReference type="ARBA" id="ARBA00010169"/>
    </source>
</evidence>
<feature type="non-terminal residue" evidence="2">
    <location>
        <position position="78"/>
    </location>
</feature>
<dbReference type="PANTHER" id="PTHR23419:SF8">
    <property type="entry name" value="FI09726P"/>
    <property type="match status" value="1"/>
</dbReference>
<organism evidence="2">
    <name type="scientific">marine sediment metagenome</name>
    <dbReference type="NCBI Taxonomy" id="412755"/>
    <lineage>
        <taxon>unclassified sequences</taxon>
        <taxon>metagenomes</taxon>
        <taxon>ecological metagenomes</taxon>
    </lineage>
</organism>
<evidence type="ECO:0008006" key="3">
    <source>
        <dbReference type="Google" id="ProtNLM"/>
    </source>
</evidence>
<dbReference type="AlphaFoldDB" id="A0A0F8YC75"/>
<dbReference type="GO" id="GO:0010038">
    <property type="term" value="P:response to metal ion"/>
    <property type="evidence" value="ECO:0007669"/>
    <property type="project" value="InterPro"/>
</dbReference>
<reference evidence="2" key="1">
    <citation type="journal article" date="2015" name="Nature">
        <title>Complex archaea that bridge the gap between prokaryotes and eukaryotes.</title>
        <authorList>
            <person name="Spang A."/>
            <person name="Saw J.H."/>
            <person name="Jorgensen S.L."/>
            <person name="Zaremba-Niedzwiedzka K."/>
            <person name="Martijn J."/>
            <person name="Lind A.E."/>
            <person name="van Eijk R."/>
            <person name="Schleper C."/>
            <person name="Guy L."/>
            <person name="Ettema T.J."/>
        </authorList>
    </citation>
    <scope>NUCLEOTIDE SEQUENCE</scope>
</reference>
<proteinExistence type="inferred from homology"/>
<gene>
    <name evidence="2" type="ORF">LCGC14_2915330</name>
</gene>
<dbReference type="Pfam" id="PF03091">
    <property type="entry name" value="CutA1"/>
    <property type="match status" value="1"/>
</dbReference>
<sequence length="78" mass="8796">MVLIYTTCRDIDEAKKIGELLVKNGLAACINTWTIESCYMWEGAVRCETEGALFIKTLESKIPDVENLIEQNHSYATP</sequence>
<protein>
    <recommendedName>
        <fullName evidence="3">Divalent-cation tolerance protein CutA</fullName>
    </recommendedName>
</protein>
<dbReference type="InterPro" id="IPR015867">
    <property type="entry name" value="N-reg_PII/ATP_PRibTrfase_C"/>
</dbReference>
<comment type="similarity">
    <text evidence="1">Belongs to the CutA family.</text>
</comment>
<accession>A0A0F8YC75</accession>
<comment type="caution">
    <text evidence="2">The sequence shown here is derived from an EMBL/GenBank/DDBJ whole genome shotgun (WGS) entry which is preliminary data.</text>
</comment>
<dbReference type="SUPFAM" id="SSF54913">
    <property type="entry name" value="GlnB-like"/>
    <property type="match status" value="1"/>
</dbReference>
<dbReference type="PANTHER" id="PTHR23419">
    <property type="entry name" value="DIVALENT CATION TOLERANCE CUTA-RELATED"/>
    <property type="match status" value="1"/>
</dbReference>
<dbReference type="InterPro" id="IPR004323">
    <property type="entry name" value="Ion_tolerance_CutA"/>
</dbReference>
<dbReference type="InterPro" id="IPR011322">
    <property type="entry name" value="N-reg_PII-like_a/b"/>
</dbReference>
<dbReference type="EMBL" id="LAZR01057804">
    <property type="protein sequence ID" value="KKK71295.1"/>
    <property type="molecule type" value="Genomic_DNA"/>
</dbReference>
<evidence type="ECO:0000313" key="2">
    <source>
        <dbReference type="EMBL" id="KKK71295.1"/>
    </source>
</evidence>